<sequence length="224" mass="24418">MLPQQPLCSRARSSLHAHGHKKHNKQPQQQQQQQQGECWCNSAPSMRAPSPEQFQPVGVWQSLRDDGKARSCSTGKVARNEMSVIRSQPPAAPLHWRGRRGSADGACAATDRPMSHWPRQRHGGRGGGERRTRTDTSNSNPDRFSGAPRHRQQTIFRAATPRAPCSRAPAQRPTECGFRPIQGRAGKAGGRAAATRAGPDRAAGYDHVEYDANREGGVQGSAPL</sequence>
<keyword evidence="3" id="KW-1185">Reference proteome</keyword>
<reference evidence="2" key="1">
    <citation type="submission" date="2020-03" db="EMBL/GenBank/DDBJ databases">
        <authorList>
            <person name="Weist P."/>
        </authorList>
    </citation>
    <scope>NUCLEOTIDE SEQUENCE</scope>
</reference>
<feature type="compositionally biased region" description="Low complexity" evidence="1">
    <location>
        <begin position="190"/>
        <end position="202"/>
    </location>
</feature>
<evidence type="ECO:0000313" key="3">
    <source>
        <dbReference type="Proteomes" id="UP001153269"/>
    </source>
</evidence>
<dbReference type="Proteomes" id="UP001153269">
    <property type="component" value="Unassembled WGS sequence"/>
</dbReference>
<accession>A0A9N7UAF7</accession>
<feature type="compositionally biased region" description="Basic residues" evidence="1">
    <location>
        <begin position="13"/>
        <end position="25"/>
    </location>
</feature>
<evidence type="ECO:0000256" key="1">
    <source>
        <dbReference type="SAM" id="MobiDB-lite"/>
    </source>
</evidence>
<proteinExistence type="predicted"/>
<feature type="region of interest" description="Disordered" evidence="1">
    <location>
        <begin position="1"/>
        <end position="206"/>
    </location>
</feature>
<organism evidence="2 3">
    <name type="scientific">Pleuronectes platessa</name>
    <name type="common">European plaice</name>
    <dbReference type="NCBI Taxonomy" id="8262"/>
    <lineage>
        <taxon>Eukaryota</taxon>
        <taxon>Metazoa</taxon>
        <taxon>Chordata</taxon>
        <taxon>Craniata</taxon>
        <taxon>Vertebrata</taxon>
        <taxon>Euteleostomi</taxon>
        <taxon>Actinopterygii</taxon>
        <taxon>Neopterygii</taxon>
        <taxon>Teleostei</taxon>
        <taxon>Neoteleostei</taxon>
        <taxon>Acanthomorphata</taxon>
        <taxon>Carangaria</taxon>
        <taxon>Pleuronectiformes</taxon>
        <taxon>Pleuronectoidei</taxon>
        <taxon>Pleuronectidae</taxon>
        <taxon>Pleuronectes</taxon>
    </lineage>
</organism>
<dbReference type="EMBL" id="CADEAL010000902">
    <property type="protein sequence ID" value="CAB1426659.1"/>
    <property type="molecule type" value="Genomic_DNA"/>
</dbReference>
<protein>
    <submittedName>
        <fullName evidence="2">Uncharacterized protein</fullName>
    </submittedName>
</protein>
<name>A0A9N7UAF7_PLEPL</name>
<gene>
    <name evidence="2" type="ORF">PLEPLA_LOCUS14597</name>
</gene>
<comment type="caution">
    <text evidence="2">The sequence shown here is derived from an EMBL/GenBank/DDBJ whole genome shotgun (WGS) entry which is preliminary data.</text>
</comment>
<feature type="compositionally biased region" description="Low complexity" evidence="1">
    <location>
        <begin position="26"/>
        <end position="35"/>
    </location>
</feature>
<evidence type="ECO:0000313" key="2">
    <source>
        <dbReference type="EMBL" id="CAB1426659.1"/>
    </source>
</evidence>
<dbReference type="AlphaFoldDB" id="A0A9N7UAF7"/>